<dbReference type="RefSeq" id="WP_324693211.1">
    <property type="nucleotide sequence ID" value="NZ_JAYMYJ010000029.1"/>
</dbReference>
<reference evidence="2" key="1">
    <citation type="submission" date="2023-07" db="EMBL/GenBank/DDBJ databases">
        <title>The carbon used by Thiothrix.</title>
        <authorList>
            <person name="Chen L."/>
        </authorList>
    </citation>
    <scope>NUCLEOTIDE SEQUENCE [LARGE SCALE GENOMIC DNA]</scope>
</reference>
<dbReference type="Proteomes" id="UP001308005">
    <property type="component" value="Unassembled WGS sequence"/>
</dbReference>
<reference evidence="1 2" key="2">
    <citation type="submission" date="2024-01" db="EMBL/GenBank/DDBJ databases">
        <authorList>
            <person name="Xie X."/>
        </authorList>
    </citation>
    <scope>NUCLEOTIDE SEQUENCE [LARGE SCALE GENOMIC DNA]</scope>
    <source>
        <strain evidence="1">SCUT-1</strain>
    </source>
</reference>
<protein>
    <submittedName>
        <fullName evidence="1">Uncharacterized protein</fullName>
    </submittedName>
</protein>
<proteinExistence type="predicted"/>
<evidence type="ECO:0000313" key="2">
    <source>
        <dbReference type="Proteomes" id="UP001308005"/>
    </source>
</evidence>
<dbReference type="EMBL" id="JAYMYJ010000029">
    <property type="protein sequence ID" value="MEB4589986.1"/>
    <property type="molecule type" value="Genomic_DNA"/>
</dbReference>
<accession>A0ABU6CTS3</accession>
<organism evidence="1 2">
    <name type="scientific">Candidatus Thiothrix phosphatis</name>
    <dbReference type="NCBI Taxonomy" id="3112415"/>
    <lineage>
        <taxon>Bacteria</taxon>
        <taxon>Pseudomonadati</taxon>
        <taxon>Pseudomonadota</taxon>
        <taxon>Gammaproteobacteria</taxon>
        <taxon>Thiotrichales</taxon>
        <taxon>Thiotrichaceae</taxon>
        <taxon>Thiothrix</taxon>
    </lineage>
</organism>
<gene>
    <name evidence="1" type="ORF">VSS37_03250</name>
</gene>
<comment type="caution">
    <text evidence="1">The sequence shown here is derived from an EMBL/GenBank/DDBJ whole genome shotgun (WGS) entry which is preliminary data.</text>
</comment>
<keyword evidence="2" id="KW-1185">Reference proteome</keyword>
<sequence length="60" mass="7080">MKAAIRHFKYWHRLYIALAVVWCARFAVPAAFQGASSQWGQEIYAWVAKFEDLLSFLRFI</sequence>
<name>A0ABU6CTS3_9GAMM</name>
<evidence type="ECO:0000313" key="1">
    <source>
        <dbReference type="EMBL" id="MEB4589986.1"/>
    </source>
</evidence>